<sequence length="446" mass="50331">MGKILLIEDDISYSRIIKNFLEKNGFEIFTANKVSEGLSGMKIYKPDLVITDFRLPDGNGMQILESILKEGKNTKAILITSYSDIRIAVKAIKMGAVDYITKPINPEELLETVKEALEYPSKDQGEGESISSMSKQYVEGKSPASQEMEEQIQLVAPTDLNVLILGETGSGKEFVANKIHLLSKRKNNVFTAIDCGAIPKELAGSELFGHIKGSFTGAFDNKTGHFENSKGGTIFLDEVGNLSSEVQVMLLRAIQERKIRKIGSNYEVPIDVRIISATNENLKSQEKDASFREDLYHRLNEFSIQVPSLKERKEDLDLFIQRFIQSSNQRLGKSVEGIDPEVKNIFYNYSWPGNLRELKNVIRRAVLLSKGPKITSDLLPVEIKDYIVTRNESSYTPPFKDSLQIQEREIIQKALLETKYNKSKTAKLLGIDRKTLYNKMEKYGLN</sequence>
<name>A0ABW5B8L7_9BACT</name>
<evidence type="ECO:0000313" key="9">
    <source>
        <dbReference type="Proteomes" id="UP001597414"/>
    </source>
</evidence>
<accession>A0ABW5B8L7</accession>
<dbReference type="CDD" id="cd00009">
    <property type="entry name" value="AAA"/>
    <property type="match status" value="1"/>
</dbReference>
<dbReference type="PANTHER" id="PTHR32071:SF81">
    <property type="entry name" value="PROPIONATE CATABOLISM OPERON REGULATORY PROTEIN"/>
    <property type="match status" value="1"/>
</dbReference>
<dbReference type="InterPro" id="IPR058031">
    <property type="entry name" value="AAA_lid_NorR"/>
</dbReference>
<dbReference type="SMART" id="SM00382">
    <property type="entry name" value="AAA"/>
    <property type="match status" value="1"/>
</dbReference>
<evidence type="ECO:0000256" key="2">
    <source>
        <dbReference type="ARBA" id="ARBA00022840"/>
    </source>
</evidence>
<keyword evidence="2" id="KW-0067">ATP-binding</keyword>
<dbReference type="Gene3D" id="1.10.10.60">
    <property type="entry name" value="Homeodomain-like"/>
    <property type="match status" value="1"/>
</dbReference>
<proteinExistence type="predicted"/>
<keyword evidence="5" id="KW-0597">Phosphoprotein</keyword>
<evidence type="ECO:0000256" key="4">
    <source>
        <dbReference type="ARBA" id="ARBA00023163"/>
    </source>
</evidence>
<dbReference type="Pfam" id="PF00072">
    <property type="entry name" value="Response_reg"/>
    <property type="match status" value="1"/>
</dbReference>
<evidence type="ECO:0000256" key="5">
    <source>
        <dbReference type="PROSITE-ProRule" id="PRU00169"/>
    </source>
</evidence>
<keyword evidence="3" id="KW-0805">Transcription regulation</keyword>
<keyword evidence="4" id="KW-0804">Transcription</keyword>
<dbReference type="PROSITE" id="PS00675">
    <property type="entry name" value="SIGMA54_INTERACT_1"/>
    <property type="match status" value="1"/>
</dbReference>
<dbReference type="SUPFAM" id="SSF52172">
    <property type="entry name" value="CheY-like"/>
    <property type="match status" value="1"/>
</dbReference>
<evidence type="ECO:0000259" key="7">
    <source>
        <dbReference type="PROSITE" id="PS50110"/>
    </source>
</evidence>
<dbReference type="Pfam" id="PF25601">
    <property type="entry name" value="AAA_lid_14"/>
    <property type="match status" value="1"/>
</dbReference>
<dbReference type="InterPro" id="IPR025662">
    <property type="entry name" value="Sigma_54_int_dom_ATP-bd_1"/>
</dbReference>
<dbReference type="Proteomes" id="UP001597414">
    <property type="component" value="Unassembled WGS sequence"/>
</dbReference>
<dbReference type="InterPro" id="IPR025944">
    <property type="entry name" value="Sigma_54_int_dom_CS"/>
</dbReference>
<evidence type="ECO:0000313" key="8">
    <source>
        <dbReference type="EMBL" id="MFD2202477.1"/>
    </source>
</evidence>
<dbReference type="InterPro" id="IPR027417">
    <property type="entry name" value="P-loop_NTPase"/>
</dbReference>
<protein>
    <submittedName>
        <fullName evidence="8">Sigma-54-dependent transcriptional regulator</fullName>
    </submittedName>
</protein>
<evidence type="ECO:0000259" key="6">
    <source>
        <dbReference type="PROSITE" id="PS50045"/>
    </source>
</evidence>
<evidence type="ECO:0000256" key="3">
    <source>
        <dbReference type="ARBA" id="ARBA00023015"/>
    </source>
</evidence>
<organism evidence="8 9">
    <name type="scientific">Shivajiella indica</name>
    <dbReference type="NCBI Taxonomy" id="872115"/>
    <lineage>
        <taxon>Bacteria</taxon>
        <taxon>Pseudomonadati</taxon>
        <taxon>Bacteroidota</taxon>
        <taxon>Cytophagia</taxon>
        <taxon>Cytophagales</taxon>
        <taxon>Cyclobacteriaceae</taxon>
        <taxon>Shivajiella</taxon>
    </lineage>
</organism>
<dbReference type="PROSITE" id="PS50110">
    <property type="entry name" value="RESPONSE_REGULATORY"/>
    <property type="match status" value="1"/>
</dbReference>
<gene>
    <name evidence="8" type="ORF">ACFSKV_12955</name>
</gene>
<feature type="domain" description="Sigma-54 factor interaction" evidence="6">
    <location>
        <begin position="138"/>
        <end position="367"/>
    </location>
</feature>
<keyword evidence="9" id="KW-1185">Reference proteome</keyword>
<dbReference type="Gene3D" id="3.40.50.2300">
    <property type="match status" value="1"/>
</dbReference>
<dbReference type="InterPro" id="IPR011006">
    <property type="entry name" value="CheY-like_superfamily"/>
</dbReference>
<evidence type="ECO:0000256" key="1">
    <source>
        <dbReference type="ARBA" id="ARBA00022741"/>
    </source>
</evidence>
<dbReference type="InterPro" id="IPR002078">
    <property type="entry name" value="Sigma_54_int"/>
</dbReference>
<dbReference type="RefSeq" id="WP_380803429.1">
    <property type="nucleotide sequence ID" value="NZ_JBHUIV010000018.1"/>
</dbReference>
<dbReference type="SUPFAM" id="SSF46689">
    <property type="entry name" value="Homeodomain-like"/>
    <property type="match status" value="1"/>
</dbReference>
<dbReference type="Pfam" id="PF02954">
    <property type="entry name" value="HTH_8"/>
    <property type="match status" value="1"/>
</dbReference>
<dbReference type="InterPro" id="IPR002197">
    <property type="entry name" value="HTH_Fis"/>
</dbReference>
<dbReference type="PROSITE" id="PS00688">
    <property type="entry name" value="SIGMA54_INTERACT_3"/>
    <property type="match status" value="1"/>
</dbReference>
<dbReference type="InterPro" id="IPR009057">
    <property type="entry name" value="Homeodomain-like_sf"/>
</dbReference>
<dbReference type="EMBL" id="JBHUIV010000018">
    <property type="protein sequence ID" value="MFD2202477.1"/>
    <property type="molecule type" value="Genomic_DNA"/>
</dbReference>
<dbReference type="PRINTS" id="PR01590">
    <property type="entry name" value="HTHFIS"/>
</dbReference>
<reference evidence="9" key="1">
    <citation type="journal article" date="2019" name="Int. J. Syst. Evol. Microbiol.">
        <title>The Global Catalogue of Microorganisms (GCM) 10K type strain sequencing project: providing services to taxonomists for standard genome sequencing and annotation.</title>
        <authorList>
            <consortium name="The Broad Institute Genomics Platform"/>
            <consortium name="The Broad Institute Genome Sequencing Center for Infectious Disease"/>
            <person name="Wu L."/>
            <person name="Ma J."/>
        </authorList>
    </citation>
    <scope>NUCLEOTIDE SEQUENCE [LARGE SCALE GENOMIC DNA]</scope>
    <source>
        <strain evidence="9">KCTC 19812</strain>
    </source>
</reference>
<dbReference type="SUPFAM" id="SSF52540">
    <property type="entry name" value="P-loop containing nucleoside triphosphate hydrolases"/>
    <property type="match status" value="1"/>
</dbReference>
<keyword evidence="1" id="KW-0547">Nucleotide-binding</keyword>
<feature type="domain" description="Response regulatory" evidence="7">
    <location>
        <begin position="3"/>
        <end position="117"/>
    </location>
</feature>
<dbReference type="InterPro" id="IPR001789">
    <property type="entry name" value="Sig_transdc_resp-reg_receiver"/>
</dbReference>
<feature type="modified residue" description="4-aspartylphosphate" evidence="5">
    <location>
        <position position="52"/>
    </location>
</feature>
<dbReference type="Gene3D" id="3.40.50.300">
    <property type="entry name" value="P-loop containing nucleotide triphosphate hydrolases"/>
    <property type="match status" value="1"/>
</dbReference>
<dbReference type="PANTHER" id="PTHR32071">
    <property type="entry name" value="TRANSCRIPTIONAL REGULATORY PROTEIN"/>
    <property type="match status" value="1"/>
</dbReference>
<dbReference type="InterPro" id="IPR003593">
    <property type="entry name" value="AAA+_ATPase"/>
</dbReference>
<dbReference type="Pfam" id="PF00158">
    <property type="entry name" value="Sigma54_activat"/>
    <property type="match status" value="1"/>
</dbReference>
<comment type="caution">
    <text evidence="8">The sequence shown here is derived from an EMBL/GenBank/DDBJ whole genome shotgun (WGS) entry which is preliminary data.</text>
</comment>
<dbReference type="SMART" id="SM00448">
    <property type="entry name" value="REC"/>
    <property type="match status" value="1"/>
</dbReference>
<dbReference type="Gene3D" id="1.10.8.60">
    <property type="match status" value="1"/>
</dbReference>
<dbReference type="PROSITE" id="PS50045">
    <property type="entry name" value="SIGMA54_INTERACT_4"/>
    <property type="match status" value="1"/>
</dbReference>